<feature type="transmembrane region" description="Helical" evidence="6">
    <location>
        <begin position="317"/>
        <end position="336"/>
    </location>
</feature>
<gene>
    <name evidence="7" type="ORF">ADM90_12025</name>
</gene>
<dbReference type="PANTHER" id="PTHR23513:SF11">
    <property type="entry name" value="STAPHYLOFERRIN A TRANSPORTER"/>
    <property type="match status" value="1"/>
</dbReference>
<dbReference type="Proteomes" id="UP000037977">
    <property type="component" value="Unassembled WGS sequence"/>
</dbReference>
<dbReference type="OrthoDB" id="2156306at2"/>
<keyword evidence="4 6" id="KW-1133">Transmembrane helix</keyword>
<dbReference type="PANTHER" id="PTHR23513">
    <property type="entry name" value="INTEGRAL MEMBRANE EFFLUX PROTEIN-RELATED"/>
    <property type="match status" value="1"/>
</dbReference>
<keyword evidence="8" id="KW-1185">Reference proteome</keyword>
<evidence type="ECO:0000256" key="3">
    <source>
        <dbReference type="ARBA" id="ARBA00022692"/>
    </source>
</evidence>
<dbReference type="CDD" id="cd06173">
    <property type="entry name" value="MFS_MefA_like"/>
    <property type="match status" value="1"/>
</dbReference>
<feature type="transmembrane region" description="Helical" evidence="6">
    <location>
        <begin position="288"/>
        <end position="311"/>
    </location>
</feature>
<feature type="transmembrane region" description="Helical" evidence="6">
    <location>
        <begin position="233"/>
        <end position="252"/>
    </location>
</feature>
<keyword evidence="5 6" id="KW-0472">Membrane</keyword>
<evidence type="ECO:0000313" key="7">
    <source>
        <dbReference type="EMBL" id="KOY82017.1"/>
    </source>
</evidence>
<organism evidence="7 8">
    <name type="scientific">Lysinibacillus macroides</name>
    <dbReference type="NCBI Taxonomy" id="33935"/>
    <lineage>
        <taxon>Bacteria</taxon>
        <taxon>Bacillati</taxon>
        <taxon>Bacillota</taxon>
        <taxon>Bacilli</taxon>
        <taxon>Bacillales</taxon>
        <taxon>Bacillaceae</taxon>
        <taxon>Lysinibacillus</taxon>
    </lineage>
</organism>
<keyword evidence="2" id="KW-1003">Cell membrane</keyword>
<feature type="transmembrane region" description="Helical" evidence="6">
    <location>
        <begin position="117"/>
        <end position="134"/>
    </location>
</feature>
<dbReference type="EMBL" id="LGCI01000007">
    <property type="protein sequence ID" value="KOY82017.1"/>
    <property type="molecule type" value="Genomic_DNA"/>
</dbReference>
<feature type="transmembrane region" description="Helical" evidence="6">
    <location>
        <begin position="167"/>
        <end position="189"/>
    </location>
</feature>
<comment type="caution">
    <text evidence="7">The sequence shown here is derived from an EMBL/GenBank/DDBJ whole genome shotgun (WGS) entry which is preliminary data.</text>
</comment>
<dbReference type="Pfam" id="PF07690">
    <property type="entry name" value="MFS_1"/>
    <property type="match status" value="1"/>
</dbReference>
<evidence type="ECO:0008006" key="9">
    <source>
        <dbReference type="Google" id="ProtNLM"/>
    </source>
</evidence>
<evidence type="ECO:0000256" key="6">
    <source>
        <dbReference type="SAM" id="Phobius"/>
    </source>
</evidence>
<evidence type="ECO:0000256" key="2">
    <source>
        <dbReference type="ARBA" id="ARBA00022475"/>
    </source>
</evidence>
<dbReference type="InterPro" id="IPR011701">
    <property type="entry name" value="MFS"/>
</dbReference>
<dbReference type="AlphaFoldDB" id="A0A0N0CVV2"/>
<evidence type="ECO:0000256" key="1">
    <source>
        <dbReference type="ARBA" id="ARBA00004651"/>
    </source>
</evidence>
<comment type="subcellular location">
    <subcellularLocation>
        <location evidence="1">Cell membrane</location>
        <topology evidence="1">Multi-pass membrane protein</topology>
    </subcellularLocation>
</comment>
<reference evidence="7 8" key="1">
    <citation type="submission" date="2015-07" db="EMBL/GenBank/DDBJ databases">
        <title>Genome sequencing project for genomic taxonomy and phylogenomics of Bacillus-like bacteria.</title>
        <authorList>
            <person name="Liu B."/>
            <person name="Wang J."/>
            <person name="Zhu Y."/>
            <person name="Liu G."/>
            <person name="Chen Q."/>
            <person name="Chen Z."/>
            <person name="Che J."/>
            <person name="Ge C."/>
            <person name="Shi H."/>
            <person name="Pan Z."/>
            <person name="Liu X."/>
        </authorList>
    </citation>
    <scope>NUCLEOTIDE SEQUENCE [LARGE SCALE GENOMIC DNA]</scope>
    <source>
        <strain evidence="7 8">DSM 54</strain>
    </source>
</reference>
<dbReference type="PATRIC" id="fig|33935.3.peg.1599"/>
<accession>A0A0N0CVV2</accession>
<feature type="transmembrane region" description="Helical" evidence="6">
    <location>
        <begin position="22"/>
        <end position="42"/>
    </location>
</feature>
<dbReference type="InterPro" id="IPR036259">
    <property type="entry name" value="MFS_trans_sf"/>
</dbReference>
<sequence>MVIAILSFIPGVLADIFNKKKIMIITDLISSAACFAAFLILIEYGFSLIVIAITSLVLGLIKSLYAIASKGIFKNIFENSEIKSINRVQAILKQIIKLISPVLANILILYIKPELFFLFNGISFLVSAILEMNFKYSTSNKIKSKLSFSTFIEQLQQGFLVIKNSPLIINTLILVSIANIFIGGYDIFMPMFVIEYMGSDFGYSMILTTTAIGALIAPLLLQFFDKKKISIPLWTPVLLIMTGIIISSFSMIGCITGGFIIGLSTTIFDVEFFTKLQLSVEEDNISKVFGVVFLIAGVLTPLGQLLFPLILASLVKYALFVIGAFGLVTVIIIKIWDTKRGNLIG</sequence>
<dbReference type="Gene3D" id="1.20.1250.20">
    <property type="entry name" value="MFS general substrate transporter like domains"/>
    <property type="match status" value="1"/>
</dbReference>
<feature type="transmembrane region" description="Helical" evidence="6">
    <location>
        <begin position="90"/>
        <end position="111"/>
    </location>
</feature>
<protein>
    <recommendedName>
        <fullName evidence="9">Major facilitator superfamily (MFS) profile domain-containing protein</fullName>
    </recommendedName>
</protein>
<evidence type="ECO:0000256" key="4">
    <source>
        <dbReference type="ARBA" id="ARBA00022989"/>
    </source>
</evidence>
<feature type="transmembrane region" description="Helical" evidence="6">
    <location>
        <begin position="201"/>
        <end position="221"/>
    </location>
</feature>
<keyword evidence="3 6" id="KW-0812">Transmembrane</keyword>
<dbReference type="GO" id="GO:0022857">
    <property type="term" value="F:transmembrane transporter activity"/>
    <property type="evidence" value="ECO:0007669"/>
    <property type="project" value="InterPro"/>
</dbReference>
<feature type="transmembrane region" description="Helical" evidence="6">
    <location>
        <begin position="48"/>
        <end position="69"/>
    </location>
</feature>
<dbReference type="RefSeq" id="WP_053995245.1">
    <property type="nucleotide sequence ID" value="NZ_CP065643.1"/>
</dbReference>
<evidence type="ECO:0000256" key="5">
    <source>
        <dbReference type="ARBA" id="ARBA00023136"/>
    </source>
</evidence>
<proteinExistence type="predicted"/>
<name>A0A0N0CVV2_9BACI</name>
<dbReference type="GO" id="GO:0005886">
    <property type="term" value="C:plasma membrane"/>
    <property type="evidence" value="ECO:0007669"/>
    <property type="project" value="UniProtKB-SubCell"/>
</dbReference>
<dbReference type="SUPFAM" id="SSF103473">
    <property type="entry name" value="MFS general substrate transporter"/>
    <property type="match status" value="1"/>
</dbReference>
<evidence type="ECO:0000313" key="8">
    <source>
        <dbReference type="Proteomes" id="UP000037977"/>
    </source>
</evidence>
<dbReference type="STRING" id="33935.ADM90_12025"/>